<evidence type="ECO:0000313" key="2">
    <source>
        <dbReference type="Proteomes" id="UP000018144"/>
    </source>
</evidence>
<organism evidence="1 2">
    <name type="scientific">Pyronema omphalodes (strain CBS 100304)</name>
    <name type="common">Pyronema confluens</name>
    <dbReference type="NCBI Taxonomy" id="1076935"/>
    <lineage>
        <taxon>Eukaryota</taxon>
        <taxon>Fungi</taxon>
        <taxon>Dikarya</taxon>
        <taxon>Ascomycota</taxon>
        <taxon>Pezizomycotina</taxon>
        <taxon>Pezizomycetes</taxon>
        <taxon>Pezizales</taxon>
        <taxon>Pyronemataceae</taxon>
        <taxon>Pyronema</taxon>
    </lineage>
</organism>
<dbReference type="Proteomes" id="UP000018144">
    <property type="component" value="Unassembled WGS sequence"/>
</dbReference>
<reference evidence="1 2" key="1">
    <citation type="journal article" date="2013" name="PLoS Genet.">
        <title>The genome and development-dependent transcriptomes of Pyronema confluens: a window into fungal evolution.</title>
        <authorList>
            <person name="Traeger S."/>
            <person name="Altegoer F."/>
            <person name="Freitag M."/>
            <person name="Gabaldon T."/>
            <person name="Kempken F."/>
            <person name="Kumar A."/>
            <person name="Marcet-Houben M."/>
            <person name="Poggeler S."/>
            <person name="Stajich J.E."/>
            <person name="Nowrousian M."/>
        </authorList>
    </citation>
    <scope>NUCLEOTIDE SEQUENCE [LARGE SCALE GENOMIC DNA]</scope>
    <source>
        <strain evidence="2">CBS 100304</strain>
        <tissue evidence="1">Vegetative mycelium</tissue>
    </source>
</reference>
<dbReference type="AlphaFoldDB" id="U4LC20"/>
<name>U4LC20_PYROM</name>
<keyword evidence="2" id="KW-1185">Reference proteome</keyword>
<protein>
    <submittedName>
        <fullName evidence="1">Uncharacterized protein</fullName>
    </submittedName>
</protein>
<evidence type="ECO:0000313" key="1">
    <source>
        <dbReference type="EMBL" id="CCX17129.1"/>
    </source>
</evidence>
<accession>U4LC20</accession>
<proteinExistence type="predicted"/>
<gene>
    <name evidence="1" type="ORF">PCON_04058</name>
</gene>
<dbReference type="EMBL" id="HF936578">
    <property type="protein sequence ID" value="CCX17129.1"/>
    <property type="molecule type" value="Genomic_DNA"/>
</dbReference>
<sequence>MHHGNVFVAQVSDKDVSLQWSAVNHFFKASQAYLIYALLSPLTSHRSTTSRHVKAEP</sequence>